<dbReference type="PROSITE" id="PS50850">
    <property type="entry name" value="MFS"/>
    <property type="match status" value="1"/>
</dbReference>
<dbReference type="PANTHER" id="PTHR23501">
    <property type="entry name" value="MAJOR FACILITATOR SUPERFAMILY"/>
    <property type="match status" value="1"/>
</dbReference>
<evidence type="ECO:0000256" key="2">
    <source>
        <dbReference type="ARBA" id="ARBA00022448"/>
    </source>
</evidence>
<feature type="transmembrane region" description="Helical" evidence="6">
    <location>
        <begin position="5"/>
        <end position="23"/>
    </location>
</feature>
<dbReference type="EMBL" id="JAUSTW010000014">
    <property type="protein sequence ID" value="MDQ0201962.1"/>
    <property type="molecule type" value="Genomic_DNA"/>
</dbReference>
<organism evidence="8 9">
    <name type="scientific">Neobacillus ginsengisoli</name>
    <dbReference type="NCBI Taxonomy" id="904295"/>
    <lineage>
        <taxon>Bacteria</taxon>
        <taxon>Bacillati</taxon>
        <taxon>Bacillota</taxon>
        <taxon>Bacilli</taxon>
        <taxon>Bacillales</taxon>
        <taxon>Bacillaceae</taxon>
        <taxon>Neobacillus</taxon>
    </lineage>
</organism>
<keyword evidence="4 6" id="KW-1133">Transmembrane helix</keyword>
<keyword evidence="3 6" id="KW-0812">Transmembrane</keyword>
<gene>
    <name evidence="8" type="ORF">J2S10_005173</name>
</gene>
<feature type="transmembrane region" description="Helical" evidence="6">
    <location>
        <begin position="88"/>
        <end position="107"/>
    </location>
</feature>
<keyword evidence="5 6" id="KW-0472">Membrane</keyword>
<feature type="transmembrane region" description="Helical" evidence="6">
    <location>
        <begin position="29"/>
        <end position="49"/>
    </location>
</feature>
<keyword evidence="2" id="KW-0813">Transport</keyword>
<dbReference type="Gene3D" id="1.20.1250.20">
    <property type="entry name" value="MFS general substrate transporter like domains"/>
    <property type="match status" value="1"/>
</dbReference>
<accession>A0ABT9Y2B9</accession>
<evidence type="ECO:0000313" key="9">
    <source>
        <dbReference type="Proteomes" id="UP001224122"/>
    </source>
</evidence>
<comment type="caution">
    <text evidence="8">The sequence shown here is derived from an EMBL/GenBank/DDBJ whole genome shotgun (WGS) entry which is preliminary data.</text>
</comment>
<evidence type="ECO:0000256" key="1">
    <source>
        <dbReference type="ARBA" id="ARBA00004651"/>
    </source>
</evidence>
<evidence type="ECO:0000256" key="4">
    <source>
        <dbReference type="ARBA" id="ARBA00022989"/>
    </source>
</evidence>
<sequence length="172" mass="18782">MFIVSFMSFTIMYAVLLLTPYYLDQVKHLPIFQASFLITVIPIGMTRTTPISGMITDHRGLALPLLLGLSMVTIGSFLLTFIDLTGTYIITGIGLFLIGSGIGMFTSPNNSSVMSHVPKSVLGITGGILNMSRTLGMGLGVTLGGLMYQFFLNVYEPSHLNHLLLTFDHRTM</sequence>
<reference evidence="8 9" key="1">
    <citation type="submission" date="2023-07" db="EMBL/GenBank/DDBJ databases">
        <title>Genomic Encyclopedia of Type Strains, Phase IV (KMG-IV): sequencing the most valuable type-strain genomes for metagenomic binning, comparative biology and taxonomic classification.</title>
        <authorList>
            <person name="Goeker M."/>
        </authorList>
    </citation>
    <scope>NUCLEOTIDE SEQUENCE [LARGE SCALE GENOMIC DNA]</scope>
    <source>
        <strain evidence="8 9">DSM 27594</strain>
    </source>
</reference>
<comment type="subcellular location">
    <subcellularLocation>
        <location evidence="1">Cell membrane</location>
        <topology evidence="1">Multi-pass membrane protein</topology>
    </subcellularLocation>
</comment>
<dbReference type="PANTHER" id="PTHR23501:SF5">
    <property type="entry name" value="TRANSPORT PROTEIN"/>
    <property type="match status" value="1"/>
</dbReference>
<feature type="transmembrane region" description="Helical" evidence="6">
    <location>
        <begin position="128"/>
        <end position="151"/>
    </location>
</feature>
<evidence type="ECO:0000313" key="8">
    <source>
        <dbReference type="EMBL" id="MDQ0201962.1"/>
    </source>
</evidence>
<feature type="transmembrane region" description="Helical" evidence="6">
    <location>
        <begin position="61"/>
        <end position="82"/>
    </location>
</feature>
<dbReference type="InterPro" id="IPR020846">
    <property type="entry name" value="MFS_dom"/>
</dbReference>
<feature type="domain" description="Major facilitator superfamily (MFS) profile" evidence="7">
    <location>
        <begin position="1"/>
        <end position="172"/>
    </location>
</feature>
<evidence type="ECO:0000259" key="7">
    <source>
        <dbReference type="PROSITE" id="PS50850"/>
    </source>
</evidence>
<evidence type="ECO:0000256" key="6">
    <source>
        <dbReference type="SAM" id="Phobius"/>
    </source>
</evidence>
<dbReference type="SUPFAM" id="SSF103473">
    <property type="entry name" value="MFS general substrate transporter"/>
    <property type="match status" value="1"/>
</dbReference>
<dbReference type="Pfam" id="PF07690">
    <property type="entry name" value="MFS_1"/>
    <property type="match status" value="1"/>
</dbReference>
<dbReference type="InterPro" id="IPR036259">
    <property type="entry name" value="MFS_trans_sf"/>
</dbReference>
<dbReference type="Proteomes" id="UP001224122">
    <property type="component" value="Unassembled WGS sequence"/>
</dbReference>
<evidence type="ECO:0000256" key="5">
    <source>
        <dbReference type="ARBA" id="ARBA00023136"/>
    </source>
</evidence>
<protein>
    <submittedName>
        <fullName evidence="8">MFS family permease</fullName>
    </submittedName>
</protein>
<keyword evidence="9" id="KW-1185">Reference proteome</keyword>
<dbReference type="RefSeq" id="WP_307413731.1">
    <property type="nucleotide sequence ID" value="NZ_JAUSTW010000014.1"/>
</dbReference>
<name>A0ABT9Y2B9_9BACI</name>
<dbReference type="InterPro" id="IPR011701">
    <property type="entry name" value="MFS"/>
</dbReference>
<proteinExistence type="predicted"/>
<evidence type="ECO:0000256" key="3">
    <source>
        <dbReference type="ARBA" id="ARBA00022692"/>
    </source>
</evidence>